<feature type="domain" description="Nodulin-like" evidence="7">
    <location>
        <begin position="15"/>
        <end position="262"/>
    </location>
</feature>
<dbReference type="Gramene" id="AET2Gv20643000.4">
    <property type="protein sequence ID" value="AET2Gv20643000.4"/>
    <property type="gene ID" value="AET2Gv20643000"/>
</dbReference>
<evidence type="ECO:0000256" key="5">
    <source>
        <dbReference type="SAM" id="MobiDB-lite"/>
    </source>
</evidence>
<reference evidence="9" key="3">
    <citation type="journal article" date="2017" name="Nature">
        <title>Genome sequence of the progenitor of the wheat D genome Aegilops tauschii.</title>
        <authorList>
            <person name="Luo M.C."/>
            <person name="Gu Y.Q."/>
            <person name="Puiu D."/>
            <person name="Wang H."/>
            <person name="Twardziok S.O."/>
            <person name="Deal K.R."/>
            <person name="Huo N."/>
            <person name="Zhu T."/>
            <person name="Wang L."/>
            <person name="Wang Y."/>
            <person name="McGuire P.E."/>
            <person name="Liu S."/>
            <person name="Long H."/>
            <person name="Ramasamy R.K."/>
            <person name="Rodriguez J.C."/>
            <person name="Van S.L."/>
            <person name="Yuan L."/>
            <person name="Wang Z."/>
            <person name="Xia Z."/>
            <person name="Xiao L."/>
            <person name="Anderson O.D."/>
            <person name="Ouyang S."/>
            <person name="Liang Y."/>
            <person name="Zimin A.V."/>
            <person name="Pertea G."/>
            <person name="Qi P."/>
            <person name="Bennetzen J.L."/>
            <person name="Dai X."/>
            <person name="Dawson M.W."/>
            <person name="Muller H.G."/>
            <person name="Kugler K."/>
            <person name="Rivarola-Duarte L."/>
            <person name="Spannagl M."/>
            <person name="Mayer K.F.X."/>
            <person name="Lu F.H."/>
            <person name="Bevan M.W."/>
            <person name="Leroy P."/>
            <person name="Li P."/>
            <person name="You F.M."/>
            <person name="Sun Q."/>
            <person name="Liu Z."/>
            <person name="Lyons E."/>
            <person name="Wicker T."/>
            <person name="Salzberg S.L."/>
            <person name="Devos K.M."/>
            <person name="Dvorak J."/>
        </authorList>
    </citation>
    <scope>NUCLEOTIDE SEQUENCE [LARGE SCALE GENOMIC DNA]</scope>
    <source>
        <strain evidence="9">cv. AL8/78</strain>
    </source>
</reference>
<feature type="transmembrane region" description="Helical" evidence="6">
    <location>
        <begin position="459"/>
        <end position="479"/>
    </location>
</feature>
<feature type="domain" description="NFD4 C-terminal" evidence="8">
    <location>
        <begin position="359"/>
        <end position="520"/>
    </location>
</feature>
<feature type="transmembrane region" description="Helical" evidence="6">
    <location>
        <begin position="491"/>
        <end position="515"/>
    </location>
</feature>
<dbReference type="SUPFAM" id="SSF103473">
    <property type="entry name" value="MFS general substrate transporter"/>
    <property type="match status" value="2"/>
</dbReference>
<reference evidence="9" key="4">
    <citation type="submission" date="2019-03" db="UniProtKB">
        <authorList>
            <consortium name="EnsemblPlants"/>
        </authorList>
    </citation>
    <scope>IDENTIFICATION</scope>
</reference>
<dbReference type="InterPro" id="IPR036259">
    <property type="entry name" value="MFS_trans_sf"/>
</dbReference>
<dbReference type="AlphaFoldDB" id="A0A453BV96"/>
<reference evidence="9" key="5">
    <citation type="journal article" date="2021" name="G3 (Bethesda)">
        <title>Aegilops tauschii genome assembly Aet v5.0 features greater sequence contiguity and improved annotation.</title>
        <authorList>
            <person name="Wang L."/>
            <person name="Zhu T."/>
            <person name="Rodriguez J.C."/>
            <person name="Deal K.R."/>
            <person name="Dubcovsky J."/>
            <person name="McGuire P.E."/>
            <person name="Lux T."/>
            <person name="Spannagl M."/>
            <person name="Mayer K.F.X."/>
            <person name="Baldrich P."/>
            <person name="Meyers B.C."/>
            <person name="Huo N."/>
            <person name="Gu Y.Q."/>
            <person name="Zhou H."/>
            <person name="Devos K.M."/>
            <person name="Bennetzen J.L."/>
            <person name="Unver T."/>
            <person name="Budak H."/>
            <person name="Gulick P.J."/>
            <person name="Galiba G."/>
            <person name="Kalapos B."/>
            <person name="Nelson D.R."/>
            <person name="Li P."/>
            <person name="You F.M."/>
            <person name="Luo M.C."/>
            <person name="Dvorak J."/>
        </authorList>
    </citation>
    <scope>NUCLEOTIDE SEQUENCE [LARGE SCALE GENOMIC DNA]</scope>
    <source>
        <strain evidence="9">cv. AL8/78</strain>
    </source>
</reference>
<dbReference type="EnsemblPlants" id="AET2Gv20643000.4">
    <property type="protein sequence ID" value="AET2Gv20643000.4"/>
    <property type="gene ID" value="AET2Gv20643000"/>
</dbReference>
<feature type="transmembrane region" description="Helical" evidence="6">
    <location>
        <begin position="214"/>
        <end position="236"/>
    </location>
</feature>
<dbReference type="Gene3D" id="1.20.1250.20">
    <property type="entry name" value="MFS general substrate transporter like domains"/>
    <property type="match status" value="1"/>
</dbReference>
<reference evidence="10" key="2">
    <citation type="journal article" date="2017" name="Nat. Plants">
        <title>The Aegilops tauschii genome reveals multiple impacts of transposons.</title>
        <authorList>
            <person name="Zhao G."/>
            <person name="Zou C."/>
            <person name="Li K."/>
            <person name="Wang K."/>
            <person name="Li T."/>
            <person name="Gao L."/>
            <person name="Zhang X."/>
            <person name="Wang H."/>
            <person name="Yang Z."/>
            <person name="Liu X."/>
            <person name="Jiang W."/>
            <person name="Mao L."/>
            <person name="Kong X."/>
            <person name="Jiao Y."/>
            <person name="Jia J."/>
        </authorList>
    </citation>
    <scope>NUCLEOTIDE SEQUENCE [LARGE SCALE GENOMIC DNA]</scope>
    <source>
        <strain evidence="10">cv. AL8/78</strain>
    </source>
</reference>
<sequence>MGMLADRLRAFSTNRWLVFVAAMWLQSMAGIGYLFGAISPILKAALGYNQRHVAALGIAKDLGDCVGFLAGSLSAMLPAWAMLLIGALQNFLGYGWLWLIVTKQAPPLPLSMMCVLIFVGTNGETYFNTTSLVTCIQNFPKSRGPTVGILKGFAGLSSAILTQLFAVMHTPDHATLIFMVAVGPSLVAIGLMFVIRPVGGHRQVRSSDKNSFMFIYTICLLLASYLVGVMLVQDFLEVSDNVAISLTVFLFILLISPIAIPVVLTFSLKTEYPSPYEEALLSEALKGEAGTSHEREDQPELILSEMEDEKPKDIDSLSPSERRRRIADLQTKLVQAAARGGVRVRKGPRRGENFTLMQALVKADFWLIWLSLLLGSGSGLTVIDNLGQMSQAAGFKDGHNFVSLTSIWNFLGRVGGGYFSENIVREHKYPRHIALALAQILMAAGHFLFAMAWPGTMYMGTFLVGLGYGTHWAIVPAAVSELFGVKHFGAMYNFLTVANPTGSLIFSGLIASSFYDYEAEKQAQRHQSSASSSPQFLQGMGLLADGPLKCEGAVCFFVSSLIMSAFCVVGAGLSLVIVHRTKRVYSHLYRSVRVRNSNSKNDCGVEHLHILSLEFSCYLCTRSRHLCMYLGCPSYGRCYFGLAAK</sequence>
<name>A0A453BV96_AEGTS</name>
<evidence type="ECO:0000313" key="9">
    <source>
        <dbReference type="EnsemblPlants" id="AET2Gv20643000.4"/>
    </source>
</evidence>
<feature type="transmembrane region" description="Helical" evidence="6">
    <location>
        <begin position="556"/>
        <end position="578"/>
    </location>
</feature>
<accession>A0A453BV96</accession>
<dbReference type="Pfam" id="PF06813">
    <property type="entry name" value="Nodulin-like"/>
    <property type="match status" value="1"/>
</dbReference>
<reference evidence="10" key="1">
    <citation type="journal article" date="2014" name="Science">
        <title>Ancient hybridizations among the ancestral genomes of bread wheat.</title>
        <authorList>
            <consortium name="International Wheat Genome Sequencing Consortium,"/>
            <person name="Marcussen T."/>
            <person name="Sandve S.R."/>
            <person name="Heier L."/>
            <person name="Spannagl M."/>
            <person name="Pfeifer M."/>
            <person name="Jakobsen K.S."/>
            <person name="Wulff B.B."/>
            <person name="Steuernagel B."/>
            <person name="Mayer K.F."/>
            <person name="Olsen O.A."/>
        </authorList>
    </citation>
    <scope>NUCLEOTIDE SEQUENCE [LARGE SCALE GENOMIC DNA]</scope>
    <source>
        <strain evidence="10">cv. AL8/78</strain>
    </source>
</reference>
<evidence type="ECO:0000313" key="10">
    <source>
        <dbReference type="Proteomes" id="UP000015105"/>
    </source>
</evidence>
<evidence type="ECO:0000256" key="3">
    <source>
        <dbReference type="ARBA" id="ARBA00022989"/>
    </source>
</evidence>
<evidence type="ECO:0000256" key="2">
    <source>
        <dbReference type="ARBA" id="ARBA00022692"/>
    </source>
</evidence>
<organism evidence="9 10">
    <name type="scientific">Aegilops tauschii subsp. strangulata</name>
    <name type="common">Goatgrass</name>
    <dbReference type="NCBI Taxonomy" id="200361"/>
    <lineage>
        <taxon>Eukaryota</taxon>
        <taxon>Viridiplantae</taxon>
        <taxon>Streptophyta</taxon>
        <taxon>Embryophyta</taxon>
        <taxon>Tracheophyta</taxon>
        <taxon>Spermatophyta</taxon>
        <taxon>Magnoliopsida</taxon>
        <taxon>Liliopsida</taxon>
        <taxon>Poales</taxon>
        <taxon>Poaceae</taxon>
        <taxon>BOP clade</taxon>
        <taxon>Pooideae</taxon>
        <taxon>Triticodae</taxon>
        <taxon>Triticeae</taxon>
        <taxon>Triticinae</taxon>
        <taxon>Aegilops</taxon>
    </lineage>
</organism>
<feature type="transmembrane region" description="Helical" evidence="6">
    <location>
        <begin position="401"/>
        <end position="420"/>
    </location>
</feature>
<dbReference type="Proteomes" id="UP000015105">
    <property type="component" value="Chromosome 2D"/>
</dbReference>
<dbReference type="InterPro" id="IPR010658">
    <property type="entry name" value="Nodulin-like"/>
</dbReference>
<dbReference type="Pfam" id="PF23262">
    <property type="entry name" value="NFD4_C"/>
    <property type="match status" value="1"/>
</dbReference>
<keyword evidence="4 6" id="KW-0472">Membrane</keyword>
<feature type="transmembrane region" description="Helical" evidence="6">
    <location>
        <begin position="242"/>
        <end position="266"/>
    </location>
</feature>
<feature type="region of interest" description="Disordered" evidence="5">
    <location>
        <begin position="287"/>
        <end position="317"/>
    </location>
</feature>
<dbReference type="CDD" id="cd17354">
    <property type="entry name" value="MFS_Mch1p_like"/>
    <property type="match status" value="1"/>
</dbReference>
<dbReference type="STRING" id="200361.A0A453BV96"/>
<feature type="transmembrane region" description="Helical" evidence="6">
    <location>
        <begin position="16"/>
        <end position="42"/>
    </location>
</feature>
<feature type="transmembrane region" description="Helical" evidence="6">
    <location>
        <begin position="359"/>
        <end position="381"/>
    </location>
</feature>
<feature type="transmembrane region" description="Helical" evidence="6">
    <location>
        <begin position="432"/>
        <end position="453"/>
    </location>
</feature>
<dbReference type="PANTHER" id="PTHR21576:SF96">
    <property type="entry name" value="OS04G0388700 PROTEIN"/>
    <property type="match status" value="1"/>
</dbReference>
<dbReference type="PANTHER" id="PTHR21576">
    <property type="entry name" value="UNCHARACTERIZED NODULIN-LIKE PROTEIN"/>
    <property type="match status" value="1"/>
</dbReference>
<evidence type="ECO:0000259" key="8">
    <source>
        <dbReference type="Pfam" id="PF23262"/>
    </source>
</evidence>
<evidence type="ECO:0000256" key="1">
    <source>
        <dbReference type="ARBA" id="ARBA00004141"/>
    </source>
</evidence>
<keyword evidence="2 6" id="KW-0812">Transmembrane</keyword>
<dbReference type="InterPro" id="IPR056555">
    <property type="entry name" value="NFD4_C"/>
</dbReference>
<feature type="transmembrane region" description="Helical" evidence="6">
    <location>
        <begin position="174"/>
        <end position="194"/>
    </location>
</feature>
<keyword evidence="3 6" id="KW-1133">Transmembrane helix</keyword>
<protein>
    <submittedName>
        <fullName evidence="9">Uncharacterized protein</fullName>
    </submittedName>
</protein>
<proteinExistence type="predicted"/>
<evidence type="ECO:0000256" key="6">
    <source>
        <dbReference type="SAM" id="Phobius"/>
    </source>
</evidence>
<evidence type="ECO:0000259" key="7">
    <source>
        <dbReference type="Pfam" id="PF06813"/>
    </source>
</evidence>
<feature type="transmembrane region" description="Helical" evidence="6">
    <location>
        <begin position="148"/>
        <end position="168"/>
    </location>
</feature>
<evidence type="ECO:0000256" key="4">
    <source>
        <dbReference type="ARBA" id="ARBA00023136"/>
    </source>
</evidence>
<comment type="subcellular location">
    <subcellularLocation>
        <location evidence="1">Membrane</location>
        <topology evidence="1">Multi-pass membrane protein</topology>
    </subcellularLocation>
</comment>
<dbReference type="GO" id="GO:0016020">
    <property type="term" value="C:membrane"/>
    <property type="evidence" value="ECO:0007669"/>
    <property type="project" value="UniProtKB-SubCell"/>
</dbReference>
<keyword evidence="10" id="KW-1185">Reference proteome</keyword>